<keyword evidence="2" id="KW-1185">Reference proteome</keyword>
<evidence type="ECO:0000313" key="1">
    <source>
        <dbReference type="EMBL" id="MEH2557467.1"/>
    </source>
</evidence>
<dbReference type="EMBL" id="JAZHRV010000001">
    <property type="protein sequence ID" value="MEH2557467.1"/>
    <property type="molecule type" value="Genomic_DNA"/>
</dbReference>
<dbReference type="Pfam" id="PF05988">
    <property type="entry name" value="DUF899"/>
    <property type="match status" value="1"/>
</dbReference>
<name>A0ABU8BH83_9BRAD</name>
<dbReference type="InterPro" id="IPR036249">
    <property type="entry name" value="Thioredoxin-like_sf"/>
</dbReference>
<organism evidence="1 2">
    <name type="scientific">Bradyrhizobium algeriense</name>
    <dbReference type="NCBI Taxonomy" id="634784"/>
    <lineage>
        <taxon>Bacteria</taxon>
        <taxon>Pseudomonadati</taxon>
        <taxon>Pseudomonadota</taxon>
        <taxon>Alphaproteobacteria</taxon>
        <taxon>Hyphomicrobiales</taxon>
        <taxon>Nitrobacteraceae</taxon>
        <taxon>Bradyrhizobium</taxon>
    </lineage>
</organism>
<evidence type="ECO:0000313" key="2">
    <source>
        <dbReference type="Proteomes" id="UP001364224"/>
    </source>
</evidence>
<dbReference type="InterPro" id="IPR010296">
    <property type="entry name" value="DUF899_thioredox"/>
</dbReference>
<dbReference type="Proteomes" id="UP001364224">
    <property type="component" value="Unassembled WGS sequence"/>
</dbReference>
<dbReference type="RefSeq" id="WP_334483699.1">
    <property type="nucleotide sequence ID" value="NZ_JAZHRV010000001.1"/>
</dbReference>
<proteinExistence type="predicted"/>
<sequence>MSISFPNESQNYRAARDALLQRELHLRREMESVAAELRALPPGGEVPEDYLFDCIGEDGAGATVPMSELFRGGDTLMLYHYMFPRHAQDSRPGPTSGVTAQLSLEEGPCPSCTALIDMWEGTIPHFEGLGGNLAVVAKAPIERVVAFARDKGWRHIRLLSAAHNSFRRDYGGDGPDGQPVPIMTVFKRWPDGAIRLHWASELIHAPSDPGQDPRHLGTVEPLWTLFDLAPGGRPRADEQIEYPCCRGPQETRPS</sequence>
<dbReference type="SUPFAM" id="SSF52833">
    <property type="entry name" value="Thioredoxin-like"/>
    <property type="match status" value="1"/>
</dbReference>
<comment type="caution">
    <text evidence="1">The sequence shown here is derived from an EMBL/GenBank/DDBJ whole genome shotgun (WGS) entry which is preliminary data.</text>
</comment>
<accession>A0ABU8BH83</accession>
<gene>
    <name evidence="1" type="ORF">V1286_004996</name>
</gene>
<reference evidence="1 2" key="1">
    <citation type="submission" date="2024-02" db="EMBL/GenBank/DDBJ databases">
        <title>Adaptive strategies in a cosmopolitan and abundant soil bacterium.</title>
        <authorList>
            <person name="Carini P."/>
        </authorList>
    </citation>
    <scope>NUCLEOTIDE SEQUENCE [LARGE SCALE GENOMIC DNA]</scope>
    <source>
        <strain evidence="1 2">AZCC 1608</strain>
    </source>
</reference>
<protein>
    <submittedName>
        <fullName evidence="1">Dithiol-disulfide oxidoreductase (DUF899 family)</fullName>
    </submittedName>
</protein>